<evidence type="ECO:0000313" key="3">
    <source>
        <dbReference type="Proteomes" id="UP001500908"/>
    </source>
</evidence>
<gene>
    <name evidence="2" type="ORF">GCM10022402_14850</name>
</gene>
<evidence type="ECO:0008006" key="4">
    <source>
        <dbReference type="Google" id="ProtNLM"/>
    </source>
</evidence>
<feature type="transmembrane region" description="Helical" evidence="1">
    <location>
        <begin position="6"/>
        <end position="28"/>
    </location>
</feature>
<feature type="transmembrane region" description="Helical" evidence="1">
    <location>
        <begin position="105"/>
        <end position="129"/>
    </location>
</feature>
<dbReference type="Proteomes" id="UP001500908">
    <property type="component" value="Unassembled WGS sequence"/>
</dbReference>
<keyword evidence="3" id="KW-1185">Reference proteome</keyword>
<keyword evidence="1" id="KW-0812">Transmembrane</keyword>
<keyword evidence="1" id="KW-0472">Membrane</keyword>
<feature type="transmembrane region" description="Helical" evidence="1">
    <location>
        <begin position="67"/>
        <end position="93"/>
    </location>
</feature>
<keyword evidence="1" id="KW-1133">Transmembrane helix</keyword>
<name>A0ABP7FBP2_9ACTN</name>
<evidence type="ECO:0000313" key="2">
    <source>
        <dbReference type="EMBL" id="GAA3735697.1"/>
    </source>
</evidence>
<proteinExistence type="predicted"/>
<dbReference type="EMBL" id="BAABDD010000005">
    <property type="protein sequence ID" value="GAA3735697.1"/>
    <property type="molecule type" value="Genomic_DNA"/>
</dbReference>
<dbReference type="RefSeq" id="WP_344968750.1">
    <property type="nucleotide sequence ID" value="NZ_BAABDD010000005.1"/>
</dbReference>
<evidence type="ECO:0000256" key="1">
    <source>
        <dbReference type="SAM" id="Phobius"/>
    </source>
</evidence>
<protein>
    <recommendedName>
        <fullName evidence="4">DUF350 domain-containing protein</fullName>
    </recommendedName>
</protein>
<organism evidence="2 3">
    <name type="scientific">Salinactinospora qingdaonensis</name>
    <dbReference type="NCBI Taxonomy" id="702744"/>
    <lineage>
        <taxon>Bacteria</taxon>
        <taxon>Bacillati</taxon>
        <taxon>Actinomycetota</taxon>
        <taxon>Actinomycetes</taxon>
        <taxon>Streptosporangiales</taxon>
        <taxon>Nocardiopsidaceae</taxon>
        <taxon>Salinactinospora</taxon>
    </lineage>
</organism>
<sequence length="130" mass="12465">MDWLISVAVFGIASAVLTAAGVGLLLVFADRAGNLVVQGLVGALSLFVLVALPSMAAATTLSRGSGFAAAVLAACCVVVIGYVVGMALLPAVARRAAIAAPRLSAASVAGGVVVCVVLGVIGAGLGAAFS</sequence>
<comment type="caution">
    <text evidence="2">The sequence shown here is derived from an EMBL/GenBank/DDBJ whole genome shotgun (WGS) entry which is preliminary data.</text>
</comment>
<accession>A0ABP7FBP2</accession>
<reference evidence="3" key="1">
    <citation type="journal article" date="2019" name="Int. J. Syst. Evol. Microbiol.">
        <title>The Global Catalogue of Microorganisms (GCM) 10K type strain sequencing project: providing services to taxonomists for standard genome sequencing and annotation.</title>
        <authorList>
            <consortium name="The Broad Institute Genomics Platform"/>
            <consortium name="The Broad Institute Genome Sequencing Center for Infectious Disease"/>
            <person name="Wu L."/>
            <person name="Ma J."/>
        </authorList>
    </citation>
    <scope>NUCLEOTIDE SEQUENCE [LARGE SCALE GENOMIC DNA]</scope>
    <source>
        <strain evidence="3">JCM 17137</strain>
    </source>
</reference>
<feature type="transmembrane region" description="Helical" evidence="1">
    <location>
        <begin position="35"/>
        <end position="55"/>
    </location>
</feature>